<accession>A0A0G0Y6U3</accession>
<proteinExistence type="predicted"/>
<dbReference type="AlphaFoldDB" id="A0A0G0Y6U3"/>
<sequence>MTHKTFILYVRNFIFGAEDSLVSTVGLLSGIASAGIARKEIIIS</sequence>
<name>A0A0G0Y6U3_9BACT</name>
<evidence type="ECO:0000313" key="2">
    <source>
        <dbReference type="Proteomes" id="UP000034236"/>
    </source>
</evidence>
<organism evidence="1 2">
    <name type="scientific">Candidatus Nomurabacteria bacterium GW2011_GWA2_41_25</name>
    <dbReference type="NCBI Taxonomy" id="1618736"/>
    <lineage>
        <taxon>Bacteria</taxon>
        <taxon>Candidatus Nomuraibacteriota</taxon>
    </lineage>
</organism>
<feature type="non-terminal residue" evidence="1">
    <location>
        <position position="44"/>
    </location>
</feature>
<dbReference type="Proteomes" id="UP000034236">
    <property type="component" value="Unassembled WGS sequence"/>
</dbReference>
<comment type="caution">
    <text evidence="1">The sequence shown here is derived from an EMBL/GenBank/DDBJ whole genome shotgun (WGS) entry which is preliminary data.</text>
</comment>
<reference evidence="1 2" key="1">
    <citation type="journal article" date="2015" name="Nature">
        <title>rRNA introns, odd ribosomes, and small enigmatic genomes across a large radiation of phyla.</title>
        <authorList>
            <person name="Brown C.T."/>
            <person name="Hug L.A."/>
            <person name="Thomas B.C."/>
            <person name="Sharon I."/>
            <person name="Castelle C.J."/>
            <person name="Singh A."/>
            <person name="Wilkins M.J."/>
            <person name="Williams K.H."/>
            <person name="Banfield J.F."/>
        </authorList>
    </citation>
    <scope>NUCLEOTIDE SEQUENCE [LARGE SCALE GENOMIC DNA]</scope>
</reference>
<dbReference type="EMBL" id="LCBE01000001">
    <property type="protein sequence ID" value="KKS05141.1"/>
    <property type="molecule type" value="Genomic_DNA"/>
</dbReference>
<protein>
    <submittedName>
        <fullName evidence="1">Uncharacterized protein</fullName>
    </submittedName>
</protein>
<evidence type="ECO:0000313" key="1">
    <source>
        <dbReference type="EMBL" id="KKS05141.1"/>
    </source>
</evidence>
<gene>
    <name evidence="1" type="ORF">UU58_C0001G0001</name>
</gene>